<dbReference type="GO" id="GO:0004074">
    <property type="term" value="F:biliverdin reductase [NAD(P)H] activity"/>
    <property type="evidence" value="ECO:0007669"/>
    <property type="project" value="TreeGrafter"/>
</dbReference>
<evidence type="ECO:0000256" key="1">
    <source>
        <dbReference type="ARBA" id="ARBA00038376"/>
    </source>
</evidence>
<dbReference type="PANTHER" id="PTHR43355">
    <property type="entry name" value="FLAVIN REDUCTASE (NADPH)"/>
    <property type="match status" value="1"/>
</dbReference>
<evidence type="ECO:0000313" key="2">
    <source>
        <dbReference type="EMBL" id="KAF1965798.1"/>
    </source>
</evidence>
<accession>A0A6A5UM51</accession>
<dbReference type="SUPFAM" id="SSF51735">
    <property type="entry name" value="NAD(P)-binding Rossmann-fold domains"/>
    <property type="match status" value="1"/>
</dbReference>
<dbReference type="InterPro" id="IPR036291">
    <property type="entry name" value="NAD(P)-bd_dom_sf"/>
</dbReference>
<evidence type="ECO:0000313" key="3">
    <source>
        <dbReference type="Proteomes" id="UP000800036"/>
    </source>
</evidence>
<reference evidence="2" key="1">
    <citation type="journal article" date="2020" name="Stud. Mycol.">
        <title>101 Dothideomycetes genomes: a test case for predicting lifestyles and emergence of pathogens.</title>
        <authorList>
            <person name="Haridas S."/>
            <person name="Albert R."/>
            <person name="Binder M."/>
            <person name="Bloem J."/>
            <person name="Labutti K."/>
            <person name="Salamov A."/>
            <person name="Andreopoulos B."/>
            <person name="Baker S."/>
            <person name="Barry K."/>
            <person name="Bills G."/>
            <person name="Bluhm B."/>
            <person name="Cannon C."/>
            <person name="Castanera R."/>
            <person name="Culley D."/>
            <person name="Daum C."/>
            <person name="Ezra D."/>
            <person name="Gonzalez J."/>
            <person name="Henrissat B."/>
            <person name="Kuo A."/>
            <person name="Liang C."/>
            <person name="Lipzen A."/>
            <person name="Lutzoni F."/>
            <person name="Magnuson J."/>
            <person name="Mondo S."/>
            <person name="Nolan M."/>
            <person name="Ohm R."/>
            <person name="Pangilinan J."/>
            <person name="Park H.-J."/>
            <person name="Ramirez L."/>
            <person name="Alfaro M."/>
            <person name="Sun H."/>
            <person name="Tritt A."/>
            <person name="Yoshinaga Y."/>
            <person name="Zwiers L.-H."/>
            <person name="Turgeon B."/>
            <person name="Goodwin S."/>
            <person name="Spatafora J."/>
            <person name="Crous P."/>
            <person name="Grigoriev I."/>
        </authorList>
    </citation>
    <scope>NUCLEOTIDE SEQUENCE</scope>
    <source>
        <strain evidence="2">CBS 107.79</strain>
    </source>
</reference>
<organism evidence="2 3">
    <name type="scientific">Bimuria novae-zelandiae CBS 107.79</name>
    <dbReference type="NCBI Taxonomy" id="1447943"/>
    <lineage>
        <taxon>Eukaryota</taxon>
        <taxon>Fungi</taxon>
        <taxon>Dikarya</taxon>
        <taxon>Ascomycota</taxon>
        <taxon>Pezizomycotina</taxon>
        <taxon>Dothideomycetes</taxon>
        <taxon>Pleosporomycetidae</taxon>
        <taxon>Pleosporales</taxon>
        <taxon>Massarineae</taxon>
        <taxon>Didymosphaeriaceae</taxon>
        <taxon>Bimuria</taxon>
    </lineage>
</organism>
<dbReference type="OrthoDB" id="63935at2759"/>
<comment type="similarity">
    <text evidence="1">Belongs to the avfA family.</text>
</comment>
<keyword evidence="3" id="KW-1185">Reference proteome</keyword>
<dbReference type="Proteomes" id="UP000800036">
    <property type="component" value="Unassembled WGS sequence"/>
</dbReference>
<dbReference type="InterPro" id="IPR051606">
    <property type="entry name" value="Polyketide_Oxido-like"/>
</dbReference>
<dbReference type="Gene3D" id="3.40.50.720">
    <property type="entry name" value="NAD(P)-binding Rossmann-like Domain"/>
    <property type="match status" value="1"/>
</dbReference>
<dbReference type="PROSITE" id="PS51257">
    <property type="entry name" value="PROKAR_LIPOPROTEIN"/>
    <property type="match status" value="1"/>
</dbReference>
<gene>
    <name evidence="2" type="ORF">BU23DRAFT_519001</name>
</gene>
<dbReference type="GO" id="GO:0042602">
    <property type="term" value="F:riboflavin reductase (NADPH) activity"/>
    <property type="evidence" value="ECO:0007669"/>
    <property type="project" value="TreeGrafter"/>
</dbReference>
<proteinExistence type="inferred from homology"/>
<sequence length="270" mass="28723">MSTKQTIAFFGATGGCAGSSLACALREGYHCTALARTPSKLETFLTTTHAIPAATLSSLLTIHRGDAKNPEDVARVLVSPLSPTHLVSTIYTAIGAYPSFKWSLSTPFVLSDPNVCTDGVRAIFTALTTLASAQNISSTPDGAKPLLIALSSTGVNGKTRDIPLAYAPLYHFLAAQPHADKRAMEKVIVDESAKYTRGFVIIRPTALTDGEKGVAKVRAGWEWGVAGEGRAKEDGPAIGWVIGRKDVGAWVFKKVIQEGGWEDRCVSLTY</sequence>
<dbReference type="AlphaFoldDB" id="A0A6A5UM51"/>
<dbReference type="EMBL" id="ML976755">
    <property type="protein sequence ID" value="KAF1965798.1"/>
    <property type="molecule type" value="Genomic_DNA"/>
</dbReference>
<protein>
    <submittedName>
        <fullName evidence="2">Uncharacterized protein</fullName>
    </submittedName>
</protein>
<name>A0A6A5UM51_9PLEO</name>
<dbReference type="PANTHER" id="PTHR43355:SF2">
    <property type="entry name" value="FLAVIN REDUCTASE (NADPH)"/>
    <property type="match status" value="1"/>
</dbReference>